<keyword evidence="9" id="KW-1185">Reference proteome</keyword>
<protein>
    <submittedName>
        <fullName evidence="8">MFS transporter</fullName>
    </submittedName>
</protein>
<feature type="transmembrane region" description="Helical" evidence="6">
    <location>
        <begin position="169"/>
        <end position="187"/>
    </location>
</feature>
<evidence type="ECO:0000256" key="3">
    <source>
        <dbReference type="ARBA" id="ARBA00022692"/>
    </source>
</evidence>
<evidence type="ECO:0000313" key="8">
    <source>
        <dbReference type="EMBL" id="ONG50028.1"/>
    </source>
</evidence>
<evidence type="ECO:0000256" key="2">
    <source>
        <dbReference type="ARBA" id="ARBA00022448"/>
    </source>
</evidence>
<feature type="transmembrane region" description="Helical" evidence="6">
    <location>
        <begin position="53"/>
        <end position="71"/>
    </location>
</feature>
<dbReference type="RefSeq" id="WP_076959023.1">
    <property type="nucleotide sequence ID" value="NZ_MLCO01000211.1"/>
</dbReference>
<dbReference type="PANTHER" id="PTHR23501:SF191">
    <property type="entry name" value="VACUOLAR BASIC AMINO ACID TRANSPORTER 4"/>
    <property type="match status" value="1"/>
</dbReference>
<keyword evidence="4 6" id="KW-1133">Transmembrane helix</keyword>
<feature type="transmembrane region" description="Helical" evidence="6">
    <location>
        <begin position="256"/>
        <end position="274"/>
    </location>
</feature>
<feature type="transmembrane region" description="Helical" evidence="6">
    <location>
        <begin position="283"/>
        <end position="303"/>
    </location>
</feature>
<accession>A0A1V2H0J1</accession>
<evidence type="ECO:0000313" key="9">
    <source>
        <dbReference type="Proteomes" id="UP000188879"/>
    </source>
</evidence>
<dbReference type="GO" id="GO:0012505">
    <property type="term" value="C:endomembrane system"/>
    <property type="evidence" value="ECO:0007669"/>
    <property type="project" value="UniProtKB-SubCell"/>
</dbReference>
<reference evidence="8 9" key="1">
    <citation type="submission" date="2016-10" db="EMBL/GenBank/DDBJ databases">
        <title>Draft Genome sequence of Roseomonas sp. strain M3.</title>
        <authorList>
            <person name="Subhash Y."/>
            <person name="Lee S."/>
        </authorList>
    </citation>
    <scope>NUCLEOTIDE SEQUENCE [LARGE SCALE GENOMIC DNA]</scope>
    <source>
        <strain evidence="8 9">M3</strain>
    </source>
</reference>
<keyword evidence="3 6" id="KW-0812">Transmembrane</keyword>
<organism evidence="8 9">
    <name type="scientific">Teichococcus deserti</name>
    <dbReference type="NCBI Taxonomy" id="1817963"/>
    <lineage>
        <taxon>Bacteria</taxon>
        <taxon>Pseudomonadati</taxon>
        <taxon>Pseudomonadota</taxon>
        <taxon>Alphaproteobacteria</taxon>
        <taxon>Acetobacterales</taxon>
        <taxon>Roseomonadaceae</taxon>
        <taxon>Roseomonas</taxon>
    </lineage>
</organism>
<dbReference type="InterPro" id="IPR011701">
    <property type="entry name" value="MFS"/>
</dbReference>
<feature type="domain" description="Major facilitator superfamily (MFS) profile" evidence="7">
    <location>
        <begin position="13"/>
        <end position="405"/>
    </location>
</feature>
<dbReference type="Gene3D" id="1.20.1250.20">
    <property type="entry name" value="MFS general substrate transporter like domains"/>
    <property type="match status" value="1"/>
</dbReference>
<feature type="transmembrane region" description="Helical" evidence="6">
    <location>
        <begin position="103"/>
        <end position="124"/>
    </location>
</feature>
<dbReference type="GO" id="GO:0005886">
    <property type="term" value="C:plasma membrane"/>
    <property type="evidence" value="ECO:0007669"/>
    <property type="project" value="TreeGrafter"/>
</dbReference>
<dbReference type="SUPFAM" id="SSF103473">
    <property type="entry name" value="MFS general substrate transporter"/>
    <property type="match status" value="1"/>
</dbReference>
<keyword evidence="5 6" id="KW-0472">Membrane</keyword>
<feature type="transmembrane region" description="Helical" evidence="6">
    <location>
        <begin position="136"/>
        <end position="157"/>
    </location>
</feature>
<evidence type="ECO:0000256" key="6">
    <source>
        <dbReference type="SAM" id="Phobius"/>
    </source>
</evidence>
<dbReference type="PROSITE" id="PS50850">
    <property type="entry name" value="MFS"/>
    <property type="match status" value="1"/>
</dbReference>
<keyword evidence="2" id="KW-0813">Transport</keyword>
<feature type="transmembrane region" description="Helical" evidence="6">
    <location>
        <begin position="355"/>
        <end position="377"/>
    </location>
</feature>
<dbReference type="Pfam" id="PF07690">
    <property type="entry name" value="MFS_1"/>
    <property type="match status" value="1"/>
</dbReference>
<dbReference type="PROSITE" id="PS51257">
    <property type="entry name" value="PROKAR_LIPOPROTEIN"/>
    <property type="match status" value="1"/>
</dbReference>
<feature type="transmembrane region" description="Helical" evidence="6">
    <location>
        <begin position="323"/>
        <end position="343"/>
    </location>
</feature>
<comment type="caution">
    <text evidence="8">The sequence shown here is derived from an EMBL/GenBank/DDBJ whole genome shotgun (WGS) entry which is preliminary data.</text>
</comment>
<evidence type="ECO:0000256" key="5">
    <source>
        <dbReference type="ARBA" id="ARBA00023136"/>
    </source>
</evidence>
<feature type="transmembrane region" description="Helical" evidence="6">
    <location>
        <begin position="383"/>
        <end position="401"/>
    </location>
</feature>
<evidence type="ECO:0000259" key="7">
    <source>
        <dbReference type="PROSITE" id="PS50850"/>
    </source>
</evidence>
<feature type="transmembrane region" description="Helical" evidence="6">
    <location>
        <begin position="78"/>
        <end position="97"/>
    </location>
</feature>
<name>A0A1V2H0J1_9PROT</name>
<evidence type="ECO:0000256" key="4">
    <source>
        <dbReference type="ARBA" id="ARBA00022989"/>
    </source>
</evidence>
<dbReference type="InterPro" id="IPR020846">
    <property type="entry name" value="MFS_dom"/>
</dbReference>
<gene>
    <name evidence="8" type="ORF">BKE38_19770</name>
</gene>
<dbReference type="Proteomes" id="UP000188879">
    <property type="component" value="Unassembled WGS sequence"/>
</dbReference>
<dbReference type="GO" id="GO:0022857">
    <property type="term" value="F:transmembrane transporter activity"/>
    <property type="evidence" value="ECO:0007669"/>
    <property type="project" value="InterPro"/>
</dbReference>
<proteinExistence type="predicted"/>
<comment type="subcellular location">
    <subcellularLocation>
        <location evidence="1">Endomembrane system</location>
        <topology evidence="1">Multi-pass membrane protein</topology>
    </subcellularLocation>
</comment>
<dbReference type="EMBL" id="MLCO01000211">
    <property type="protein sequence ID" value="ONG50028.1"/>
    <property type="molecule type" value="Genomic_DNA"/>
</dbReference>
<feature type="transmembrane region" description="Helical" evidence="6">
    <location>
        <begin position="215"/>
        <end position="236"/>
    </location>
</feature>
<dbReference type="OrthoDB" id="272777at2"/>
<dbReference type="PANTHER" id="PTHR23501">
    <property type="entry name" value="MAJOR FACILITATOR SUPERFAMILY"/>
    <property type="match status" value="1"/>
</dbReference>
<evidence type="ECO:0000256" key="1">
    <source>
        <dbReference type="ARBA" id="ARBA00004127"/>
    </source>
</evidence>
<dbReference type="AlphaFoldDB" id="A0A1V2H0J1"/>
<dbReference type="InterPro" id="IPR036259">
    <property type="entry name" value="MFS_trans_sf"/>
</dbReference>
<sequence>MNTREASAAFVAPLLALACGHMLSNLLRTLPAISADLLGADLGVSAEGLASLTGAYHFAFAAGQIPLGVALDRFGVRPVSLTLLATVTVGAVIAALVGGPQGFLLAQVVLGIGSCGMLLCPMTLAARMLTPAKFGLWSGLIQAVGNLGMLLSASPLAWLVEHHGWRAGFWASAAMAVAVAALVAWLVPRPTPSPGPKPTLAEDTRAVLRLGRSRALRGSMLLAFASFAVIIGVRGLWGGPWLMEVKHLPRIEAGNLLFIATLALIVGPALAGVLDRRVGHRRVLLAIGHGLAGLLLLAVVGGGPEGWLSRLLGMAMLPPAGDAALLFGFGLSIAIQPLIFAVARAAVRPEETGKALAAANFSFFFGGAVLQTASGWMGGPGPAMAFLAVAVLACTLLFILAERRR</sequence>